<gene>
    <name evidence="4" type="ORF">SBAD_LOCUS1371</name>
</gene>
<proteinExistence type="predicted"/>
<dbReference type="CDD" id="cd09913">
    <property type="entry name" value="EHD"/>
    <property type="match status" value="1"/>
</dbReference>
<dbReference type="InterPro" id="IPR011992">
    <property type="entry name" value="EF-hand-dom_pair"/>
</dbReference>
<dbReference type="Gene3D" id="1.10.268.20">
    <property type="match status" value="1"/>
</dbReference>
<protein>
    <submittedName>
        <fullName evidence="6">EH domain-containing protein</fullName>
    </submittedName>
</protein>
<evidence type="ECO:0000259" key="2">
    <source>
        <dbReference type="Pfam" id="PF16880"/>
    </source>
</evidence>
<evidence type="ECO:0000313" key="5">
    <source>
        <dbReference type="Proteomes" id="UP000270296"/>
    </source>
</evidence>
<dbReference type="InterPro" id="IPR040990">
    <property type="entry name" value="DUF5600"/>
</dbReference>
<feature type="domain" description="EH" evidence="2">
    <location>
        <begin position="24"/>
        <end position="55"/>
    </location>
</feature>
<dbReference type="InterPro" id="IPR031692">
    <property type="entry name" value="EHD_N"/>
</dbReference>
<evidence type="ECO:0000313" key="4">
    <source>
        <dbReference type="EMBL" id="VDO94147.1"/>
    </source>
</evidence>
<dbReference type="InterPro" id="IPR027417">
    <property type="entry name" value="P-loop_NTPase"/>
</dbReference>
<dbReference type="PANTHER" id="PTHR43681">
    <property type="entry name" value="TRANSMEMBRANE GTPASE FZO"/>
    <property type="match status" value="1"/>
</dbReference>
<dbReference type="EMBL" id="UZAM01006806">
    <property type="protein sequence ID" value="VDO94147.1"/>
    <property type="molecule type" value="Genomic_DNA"/>
</dbReference>
<dbReference type="InterPro" id="IPR045063">
    <property type="entry name" value="Dynamin_N"/>
</dbReference>
<dbReference type="PANTHER" id="PTHR43681:SF1">
    <property type="entry name" value="SARCALUMENIN"/>
    <property type="match status" value="1"/>
</dbReference>
<dbReference type="OrthoDB" id="1716625at2759"/>
<sequence>MGQTHSTEDVLKLEEPSALGLDAALKKYYERKVLPLEKVSNFEYFYSPSLTSGELSSVPCLLLIGQYSVGKTSFIRYLMNGDYPGMRIGPEPTTDDFVVIQYGDNPRRIPGVTAISQENFPLKGLEKFSDKFLRKCITAFCPNDLLRHMMIIDTPGILSGEKQRINRGYDFEGVVQYLSDKADIILLMFDAQKLDISDELKRVIAGLQRNEEKIKIILNKADSCDPTSLNRVRGALMWSLGRTMQRPEVPVLYTGSFWDQPLTHAQYQETFDADRKELFDDFRKLPRTVYVRRLNDIVKRAKQVRLHSLLMNELCKRKWCTLKRLALRRFRTHTYPYFVDKHNLSTYDLLPVVEYIDRLKKLDKKLWKTADQGKLKKIEEFLSDDITKMMNILPSEKAIQLAKSGRLQPQQMPVGAAKESNADWQVIANLAKMEGWAREFSELSPRNGFVDLSKVQPLIDNCHLPWTTSDHIVKLVDCDNDQKITEKEFFLLKWLLGLGIAGKEIPDKLSSSQRPPKDDGY</sequence>
<dbReference type="Gene3D" id="3.40.50.300">
    <property type="entry name" value="P-loop containing nucleotide triphosphate hydrolases"/>
    <property type="match status" value="1"/>
</dbReference>
<dbReference type="AlphaFoldDB" id="A0A183ICM7"/>
<dbReference type="Proteomes" id="UP000270296">
    <property type="component" value="Unassembled WGS sequence"/>
</dbReference>
<evidence type="ECO:0000259" key="1">
    <source>
        <dbReference type="Pfam" id="PF00350"/>
    </source>
</evidence>
<feature type="domain" description="DUF5600" evidence="3">
    <location>
        <begin position="290"/>
        <end position="390"/>
    </location>
</feature>
<dbReference type="Pfam" id="PF00350">
    <property type="entry name" value="Dynamin_N"/>
    <property type="match status" value="1"/>
</dbReference>
<dbReference type="Gene3D" id="1.10.238.10">
    <property type="entry name" value="EF-hand"/>
    <property type="match status" value="1"/>
</dbReference>
<evidence type="ECO:0000259" key="3">
    <source>
        <dbReference type="Pfam" id="PF18150"/>
    </source>
</evidence>
<evidence type="ECO:0000313" key="6">
    <source>
        <dbReference type="WBParaSite" id="SBAD_0000143001-mRNA-1"/>
    </source>
</evidence>
<name>A0A183ICM7_9BILA</name>
<dbReference type="WBParaSite" id="SBAD_0000143001-mRNA-1">
    <property type="protein sequence ID" value="SBAD_0000143001-mRNA-1"/>
    <property type="gene ID" value="SBAD_0000143001"/>
</dbReference>
<feature type="domain" description="Dynamin N-terminal" evidence="1">
    <location>
        <begin position="62"/>
        <end position="220"/>
    </location>
</feature>
<dbReference type="InterPro" id="IPR051943">
    <property type="entry name" value="TRAFAC_Dynamin-like_GTPase"/>
</dbReference>
<organism evidence="6">
    <name type="scientific">Soboliphyme baturini</name>
    <dbReference type="NCBI Taxonomy" id="241478"/>
    <lineage>
        <taxon>Eukaryota</taxon>
        <taxon>Metazoa</taxon>
        <taxon>Ecdysozoa</taxon>
        <taxon>Nematoda</taxon>
        <taxon>Enoplea</taxon>
        <taxon>Dorylaimia</taxon>
        <taxon>Dioctophymatida</taxon>
        <taxon>Dioctophymatoidea</taxon>
        <taxon>Soboliphymatidae</taxon>
        <taxon>Soboliphyme</taxon>
    </lineage>
</organism>
<dbReference type="Pfam" id="PF16880">
    <property type="entry name" value="EHD_N"/>
    <property type="match status" value="1"/>
</dbReference>
<dbReference type="SUPFAM" id="SSF52540">
    <property type="entry name" value="P-loop containing nucleoside triphosphate hydrolases"/>
    <property type="match status" value="1"/>
</dbReference>
<reference evidence="4 5" key="2">
    <citation type="submission" date="2018-11" db="EMBL/GenBank/DDBJ databases">
        <authorList>
            <consortium name="Pathogen Informatics"/>
        </authorList>
    </citation>
    <scope>NUCLEOTIDE SEQUENCE [LARGE SCALE GENOMIC DNA]</scope>
</reference>
<keyword evidence="5" id="KW-1185">Reference proteome</keyword>
<reference evidence="6" key="1">
    <citation type="submission" date="2016-06" db="UniProtKB">
        <authorList>
            <consortium name="WormBaseParasite"/>
        </authorList>
    </citation>
    <scope>IDENTIFICATION</scope>
</reference>
<dbReference type="Pfam" id="PF18150">
    <property type="entry name" value="DUF5600"/>
    <property type="match status" value="1"/>
</dbReference>
<dbReference type="SUPFAM" id="SSF47473">
    <property type="entry name" value="EF-hand"/>
    <property type="match status" value="1"/>
</dbReference>
<accession>A0A183ICM7</accession>